<evidence type="ECO:0000256" key="1">
    <source>
        <dbReference type="ARBA" id="ARBA00022658"/>
    </source>
</evidence>
<dbReference type="InterPro" id="IPR051942">
    <property type="entry name" value="DENN_domain_containing_2"/>
</dbReference>
<dbReference type="FunFam" id="3.40.50.11500:FF:000004">
    <property type="entry name" value="DENN domain-containing protein 2C isoform X1"/>
    <property type="match status" value="1"/>
</dbReference>
<feature type="region of interest" description="Disordered" evidence="2">
    <location>
        <begin position="163"/>
        <end position="193"/>
    </location>
</feature>
<dbReference type="InterPro" id="IPR037516">
    <property type="entry name" value="Tripartite_DENN"/>
</dbReference>
<reference evidence="4" key="1">
    <citation type="journal article" date="2004" name="Nature">
        <title>Genome duplication in the teleost fish Tetraodon nigroviridis reveals the early vertebrate proto-karyotype.</title>
        <authorList>
            <person name="Jaillon O."/>
            <person name="Aury J.-M."/>
            <person name="Brunet F."/>
            <person name="Petit J.-L."/>
            <person name="Stange-Thomann N."/>
            <person name="Mauceli E."/>
            <person name="Bouneau L."/>
            <person name="Fischer C."/>
            <person name="Ozouf-Costaz C."/>
            <person name="Bernot A."/>
            <person name="Nicaud S."/>
            <person name="Jaffe D."/>
            <person name="Fisher S."/>
            <person name="Lutfalla G."/>
            <person name="Dossat C."/>
            <person name="Segurens B."/>
            <person name="Dasilva C."/>
            <person name="Salanoubat M."/>
            <person name="Levy M."/>
            <person name="Boudet N."/>
            <person name="Castellano S."/>
            <person name="Anthouard V."/>
            <person name="Jubin C."/>
            <person name="Castelli V."/>
            <person name="Katinka M."/>
            <person name="Vacherie B."/>
            <person name="Biemont C."/>
            <person name="Skalli Z."/>
            <person name="Cattolico L."/>
            <person name="Poulain J."/>
            <person name="De Berardinis V."/>
            <person name="Cruaud C."/>
            <person name="Duprat S."/>
            <person name="Brottier P."/>
            <person name="Coutanceau J.-P."/>
            <person name="Gouzy J."/>
            <person name="Parra G."/>
            <person name="Lardier G."/>
            <person name="Chapple C."/>
            <person name="McKernan K.J."/>
            <person name="McEwan P."/>
            <person name="Bosak S."/>
            <person name="Kellis M."/>
            <person name="Volff J.-N."/>
            <person name="Guigo R."/>
            <person name="Zody M.C."/>
            <person name="Mesirov J."/>
            <person name="Lindblad-Toh K."/>
            <person name="Birren B."/>
            <person name="Nusbaum C."/>
            <person name="Kahn D."/>
            <person name="Robinson-Rechavi M."/>
            <person name="Laudet V."/>
            <person name="Schachter V."/>
            <person name="Quetier F."/>
            <person name="Saurin W."/>
            <person name="Scarpelli C."/>
            <person name="Wincker P."/>
            <person name="Lander E.S."/>
            <person name="Weissenbach J."/>
            <person name="Roest Crollius H."/>
        </authorList>
    </citation>
    <scope>NUCLEOTIDE SEQUENCE [LARGE SCALE GENOMIC DNA]</scope>
</reference>
<dbReference type="AlphaFoldDB" id="Q4T8M0"/>
<evidence type="ECO:0000313" key="4">
    <source>
        <dbReference type="EMBL" id="CAF90762.1"/>
    </source>
</evidence>
<accession>Q4T8M0</accession>
<sequence length="716" mass="80909">RKSYEFEDLLQSSSDSCRVDWYAQSRLGLTRTLSEENVYEDIIDPPSKENPYEDIEMEKSCLGSKCVLPSSSSPVPDTPTKLSLKPGFFRQTSERRSFKLLELRKINRDPSISTSSRISPPSTPSSPDDTPCLSGDPYNRRRRKIPKVVLKINSIFESRRGKKRMKKVSTEYSSGRVTDENSESESDTEEKLKAHSQRLVSVQSMLRQAGKCRSLERDMMELQQRKLFEYFIVVALHKTKAGVPYLPEVTQQFPLKLERSFKFMRETEDQLKVIPQFCFPDAKDWAPVDSFPSETFSFVLTGEDGSRRFGYCRRLLPSGKGRRLPEVYCIVSRLGCFDLFSKILDEVEKRRAISPALVQPFMRGIMEAPFPAPGRTITVKNFLPGSGTEVIELCRPSDSRLEHVDFECLFSSLSLRLLLRVFTSLLLERRVIFTADKLSTLSQCCHAIVALLYPFTWQHTYIPVLPASMLDIVCTPTPFIVGLLSSSLPRLKELPIEEVLVVDLGSSRFLRQLDDEDSILPHKLQAALEHVLDRRKELACEKGDIPSDCSSLSTVVSEAFVRFFVEIVGHYSLFMGGAEREDESFTSPTTPNPSSSNPTSSPPSLASFQREAFRKAVTSKSLRRFLEVFMETQMFTGFIQERDLRRQGLRGTELGLVLVALLAVVCTNLVRNICILSGLFEVRAQEYLDSLPGSEQRGVNKFLKGLGEASCSTSTP</sequence>
<dbReference type="SMART" id="SM00800">
    <property type="entry name" value="uDENN"/>
    <property type="match status" value="1"/>
</dbReference>
<dbReference type="OrthoDB" id="10266080at2759"/>
<dbReference type="Gene3D" id="3.30.450.200">
    <property type="match status" value="1"/>
</dbReference>
<feature type="compositionally biased region" description="Low complexity" evidence="2">
    <location>
        <begin position="586"/>
        <end position="604"/>
    </location>
</feature>
<evidence type="ECO:0000259" key="3">
    <source>
        <dbReference type="PROSITE" id="PS50211"/>
    </source>
</evidence>
<dbReference type="Pfam" id="PF03456">
    <property type="entry name" value="uDENN"/>
    <property type="match status" value="1"/>
</dbReference>
<comment type="caution">
    <text evidence="4">The sequence shown here is derived from an EMBL/GenBank/DDBJ whole genome shotgun (WGS) entry which is preliminary data.</text>
</comment>
<dbReference type="GO" id="GO:0005085">
    <property type="term" value="F:guanyl-nucleotide exchange factor activity"/>
    <property type="evidence" value="ECO:0007669"/>
    <property type="project" value="UniProtKB-KW"/>
</dbReference>
<feature type="compositionally biased region" description="Low complexity" evidence="2">
    <location>
        <begin position="110"/>
        <end position="131"/>
    </location>
</feature>
<dbReference type="EMBL" id="CAAE01007769">
    <property type="protein sequence ID" value="CAF90762.1"/>
    <property type="molecule type" value="Genomic_DNA"/>
</dbReference>
<dbReference type="InterPro" id="IPR043153">
    <property type="entry name" value="DENN_C"/>
</dbReference>
<keyword evidence="1" id="KW-0344">Guanine-nucleotide releasing factor</keyword>
<dbReference type="GO" id="GO:0042147">
    <property type="term" value="P:retrograde transport, endosome to Golgi"/>
    <property type="evidence" value="ECO:0007669"/>
    <property type="project" value="TreeGrafter"/>
</dbReference>
<dbReference type="InterPro" id="IPR001194">
    <property type="entry name" value="cDENN_dom"/>
</dbReference>
<dbReference type="PANTHER" id="PTHR15288:SF3">
    <property type="entry name" value="DENN DOMAIN-CONTAINING PROTEIN 2A"/>
    <property type="match status" value="1"/>
</dbReference>
<dbReference type="SMART" id="SM00801">
    <property type="entry name" value="dDENN"/>
    <property type="match status" value="1"/>
</dbReference>
<dbReference type="InterPro" id="IPR005113">
    <property type="entry name" value="uDENN_dom"/>
</dbReference>
<dbReference type="GO" id="GO:0015629">
    <property type="term" value="C:actin cytoskeleton"/>
    <property type="evidence" value="ECO:0007669"/>
    <property type="project" value="TreeGrafter"/>
</dbReference>
<dbReference type="GO" id="GO:0005829">
    <property type="term" value="C:cytosol"/>
    <property type="evidence" value="ECO:0007669"/>
    <property type="project" value="GOC"/>
</dbReference>
<organism evidence="4">
    <name type="scientific">Tetraodon nigroviridis</name>
    <name type="common">Spotted green pufferfish</name>
    <name type="synonym">Chelonodon nigroviridis</name>
    <dbReference type="NCBI Taxonomy" id="99883"/>
    <lineage>
        <taxon>Eukaryota</taxon>
        <taxon>Metazoa</taxon>
        <taxon>Chordata</taxon>
        <taxon>Craniata</taxon>
        <taxon>Vertebrata</taxon>
        <taxon>Euteleostomi</taxon>
        <taxon>Actinopterygii</taxon>
        <taxon>Neopterygii</taxon>
        <taxon>Teleostei</taxon>
        <taxon>Neoteleostei</taxon>
        <taxon>Acanthomorphata</taxon>
        <taxon>Eupercaria</taxon>
        <taxon>Tetraodontiformes</taxon>
        <taxon>Tetradontoidea</taxon>
        <taxon>Tetraodontidae</taxon>
        <taxon>Tetraodon</taxon>
    </lineage>
</organism>
<gene>
    <name evidence="4" type="ORF">GSTENG00005167001</name>
</gene>
<dbReference type="PANTHER" id="PTHR15288">
    <property type="entry name" value="DENN DOMAIN-CONTAINING PROTEIN 2"/>
    <property type="match status" value="1"/>
</dbReference>
<dbReference type="Pfam" id="PF03455">
    <property type="entry name" value="dDENN"/>
    <property type="match status" value="1"/>
</dbReference>
<proteinExistence type="predicted"/>
<protein>
    <submittedName>
        <fullName evidence="4">(spotted green pufferfish) hypothetical protein</fullName>
    </submittedName>
</protein>
<feature type="region of interest" description="Disordered" evidence="2">
    <location>
        <begin position="582"/>
        <end position="605"/>
    </location>
</feature>
<dbReference type="Pfam" id="PF02141">
    <property type="entry name" value="DENN"/>
    <property type="match status" value="1"/>
</dbReference>
<dbReference type="InterPro" id="IPR005112">
    <property type="entry name" value="dDENN_dom"/>
</dbReference>
<dbReference type="KEGG" id="tng:GSTEN00005167G001"/>
<dbReference type="Gene3D" id="3.40.50.11500">
    <property type="match status" value="1"/>
</dbReference>
<feature type="non-terminal residue" evidence="4">
    <location>
        <position position="716"/>
    </location>
</feature>
<reference evidence="4" key="2">
    <citation type="submission" date="2004-02" db="EMBL/GenBank/DDBJ databases">
        <authorList>
            <consortium name="Genoscope"/>
            <consortium name="Whitehead Institute Centre for Genome Research"/>
        </authorList>
    </citation>
    <scope>NUCLEOTIDE SEQUENCE</scope>
</reference>
<feature type="domain" description="UDENN" evidence="3">
    <location>
        <begin position="229"/>
        <end position="649"/>
    </location>
</feature>
<dbReference type="SMART" id="SM00799">
    <property type="entry name" value="DENN"/>
    <property type="match status" value="1"/>
</dbReference>
<dbReference type="FunFam" id="3.30.450.200:FF:000001">
    <property type="entry name" value="DENN domain-containing protein 2A isoform X1"/>
    <property type="match status" value="1"/>
</dbReference>
<name>Q4T8M0_TETNG</name>
<feature type="region of interest" description="Disordered" evidence="2">
    <location>
        <begin position="110"/>
        <end position="139"/>
    </location>
</feature>
<dbReference type="PROSITE" id="PS50211">
    <property type="entry name" value="DENN"/>
    <property type="match status" value="1"/>
</dbReference>
<evidence type="ECO:0000256" key="2">
    <source>
        <dbReference type="SAM" id="MobiDB-lite"/>
    </source>
</evidence>